<dbReference type="AlphaFoldDB" id="A0A6S6R492"/>
<keyword evidence="2" id="KW-1185">Reference proteome</keyword>
<protein>
    <submittedName>
        <fullName evidence="1">Uncharacterized protein</fullName>
    </submittedName>
</protein>
<dbReference type="InterPro" id="IPR011051">
    <property type="entry name" value="RmlC_Cupin_sf"/>
</dbReference>
<reference evidence="1 2" key="1">
    <citation type="journal article" date="2016" name="Int. J. Syst. Evol. Microbiol.">
        <title>Descriptions of Anaerotaenia torta gen. nov., sp. nov. and Anaerocolumna cellulosilytica gen. nov., sp. nov. isolated from a methanogenic reactor of cattle waste.</title>
        <authorList>
            <person name="Uek A."/>
            <person name="Ohtaki Y."/>
            <person name="Kaku N."/>
            <person name="Ueki K."/>
        </authorList>
    </citation>
    <scope>NUCLEOTIDE SEQUENCE [LARGE SCALE GENOMIC DNA]</scope>
    <source>
        <strain evidence="1 2">SN021</strain>
    </source>
</reference>
<gene>
    <name evidence="1" type="ORF">acsn021_14470</name>
</gene>
<dbReference type="RefSeq" id="WP_184092545.1">
    <property type="nucleotide sequence ID" value="NZ_AP023367.1"/>
</dbReference>
<name>A0A6S6R492_9FIRM</name>
<accession>A0A6S6R492</accession>
<dbReference type="Proteomes" id="UP000515561">
    <property type="component" value="Chromosome"/>
</dbReference>
<dbReference type="SUPFAM" id="SSF51182">
    <property type="entry name" value="RmlC-like cupins"/>
    <property type="match status" value="1"/>
</dbReference>
<sequence>MQNTKIITDESLMELIPHGTVSFPFKYYYEDILLFENHIIDWHWHKEVEFMTVLEGTVLCSIGNLKISLKKGSGTYTFYNFQCSSYTLSK</sequence>
<dbReference type="EMBL" id="AP023367">
    <property type="protein sequence ID" value="BCJ93878.1"/>
    <property type="molecule type" value="Genomic_DNA"/>
</dbReference>
<proteinExistence type="predicted"/>
<evidence type="ECO:0000313" key="2">
    <source>
        <dbReference type="Proteomes" id="UP000515561"/>
    </source>
</evidence>
<organism evidence="1 2">
    <name type="scientific">Anaerocolumna cellulosilytica</name>
    <dbReference type="NCBI Taxonomy" id="433286"/>
    <lineage>
        <taxon>Bacteria</taxon>
        <taxon>Bacillati</taxon>
        <taxon>Bacillota</taxon>
        <taxon>Clostridia</taxon>
        <taxon>Lachnospirales</taxon>
        <taxon>Lachnospiraceae</taxon>
        <taxon>Anaerocolumna</taxon>
    </lineage>
</organism>
<dbReference type="KEGG" id="acel:acsn021_14470"/>
<evidence type="ECO:0000313" key="1">
    <source>
        <dbReference type="EMBL" id="BCJ93878.1"/>
    </source>
</evidence>